<keyword evidence="3" id="KW-1185">Reference proteome</keyword>
<sequence length="43" mass="4794">MKKEWQTPELVVLDVNNTMLTTKGQKLDNDFPSGTDLGDLTLS</sequence>
<dbReference type="EMBL" id="SLVV01000011">
    <property type="protein sequence ID" value="TCN22176.1"/>
    <property type="molecule type" value="Genomic_DNA"/>
</dbReference>
<gene>
    <name evidence="2" type="ORF">EV146_11112</name>
</gene>
<organism evidence="2 3">
    <name type="scientific">Mesobacillus foraminis</name>
    <dbReference type="NCBI Taxonomy" id="279826"/>
    <lineage>
        <taxon>Bacteria</taxon>
        <taxon>Bacillati</taxon>
        <taxon>Bacillota</taxon>
        <taxon>Bacilli</taxon>
        <taxon>Bacillales</taxon>
        <taxon>Bacillaceae</taxon>
        <taxon>Mesobacillus</taxon>
    </lineage>
</organism>
<evidence type="ECO:0008006" key="4">
    <source>
        <dbReference type="Google" id="ProtNLM"/>
    </source>
</evidence>
<dbReference type="NCBIfam" id="NF033524">
    <property type="entry name" value="lasso_PadeA_fam"/>
    <property type="match status" value="1"/>
</dbReference>
<dbReference type="AlphaFoldDB" id="A0A4R2B6G9"/>
<dbReference type="Proteomes" id="UP000295689">
    <property type="component" value="Unassembled WGS sequence"/>
</dbReference>
<reference evidence="2 3" key="1">
    <citation type="journal article" date="2015" name="Stand. Genomic Sci.">
        <title>Genomic Encyclopedia of Bacterial and Archaeal Type Strains, Phase III: the genomes of soil and plant-associated and newly described type strains.</title>
        <authorList>
            <person name="Whitman W.B."/>
            <person name="Woyke T."/>
            <person name="Klenk H.P."/>
            <person name="Zhou Y."/>
            <person name="Lilburn T.G."/>
            <person name="Beck B.J."/>
            <person name="De Vos P."/>
            <person name="Vandamme P."/>
            <person name="Eisen J.A."/>
            <person name="Garrity G."/>
            <person name="Hugenholtz P."/>
            <person name="Kyrpides N.C."/>
        </authorList>
    </citation>
    <scope>NUCLEOTIDE SEQUENCE [LARGE SCALE GENOMIC DNA]</scope>
    <source>
        <strain evidence="2 3">CV53</strain>
    </source>
</reference>
<name>A0A4R2B6G9_9BACI</name>
<protein>
    <recommendedName>
        <fullName evidence="4">Paeninodin family lasso peptide</fullName>
    </recommendedName>
</protein>
<dbReference type="InterPro" id="IPR049825">
    <property type="entry name" value="Lasso_PadeA-like"/>
</dbReference>
<evidence type="ECO:0000313" key="2">
    <source>
        <dbReference type="EMBL" id="TCN22176.1"/>
    </source>
</evidence>
<feature type="region of interest" description="Disordered" evidence="1">
    <location>
        <begin position="23"/>
        <end position="43"/>
    </location>
</feature>
<accession>A0A4R2B6G9</accession>
<dbReference type="RefSeq" id="WP_132009807.1">
    <property type="nucleotide sequence ID" value="NZ_JABUHM010000013.1"/>
</dbReference>
<evidence type="ECO:0000313" key="3">
    <source>
        <dbReference type="Proteomes" id="UP000295689"/>
    </source>
</evidence>
<comment type="caution">
    <text evidence="2">The sequence shown here is derived from an EMBL/GenBank/DDBJ whole genome shotgun (WGS) entry which is preliminary data.</text>
</comment>
<evidence type="ECO:0000256" key="1">
    <source>
        <dbReference type="SAM" id="MobiDB-lite"/>
    </source>
</evidence>
<proteinExistence type="predicted"/>